<accession>A0A0G3BLG0</accession>
<dbReference type="KEGG" id="pbh:AAW51_2107"/>
<name>A0A0G3BLG0_9BURK</name>
<keyword evidence="3" id="KW-1185">Reference proteome</keyword>
<evidence type="ECO:0000313" key="2">
    <source>
        <dbReference type="EMBL" id="AKJ28798.1"/>
    </source>
</evidence>
<feature type="region of interest" description="Disordered" evidence="1">
    <location>
        <begin position="104"/>
        <end position="160"/>
    </location>
</feature>
<feature type="compositionally biased region" description="Low complexity" evidence="1">
    <location>
        <begin position="124"/>
        <end position="160"/>
    </location>
</feature>
<dbReference type="EMBL" id="CP011371">
    <property type="protein sequence ID" value="AKJ28798.1"/>
    <property type="molecule type" value="Genomic_DNA"/>
</dbReference>
<reference evidence="2 3" key="1">
    <citation type="submission" date="2015-05" db="EMBL/GenBank/DDBJ databases">
        <authorList>
            <person name="Tang B."/>
            <person name="Yu Y."/>
        </authorList>
    </citation>
    <scope>NUCLEOTIDE SEQUENCE [LARGE SCALE GENOMIC DNA]</scope>
    <source>
        <strain evidence="2 3">DSM 7029</strain>
    </source>
</reference>
<evidence type="ECO:0000313" key="3">
    <source>
        <dbReference type="Proteomes" id="UP000035352"/>
    </source>
</evidence>
<protein>
    <submittedName>
        <fullName evidence="2">Uncharacterized protein</fullName>
    </submittedName>
</protein>
<dbReference type="RefSeq" id="WP_047194583.1">
    <property type="nucleotide sequence ID" value="NZ_CP011371.1"/>
</dbReference>
<dbReference type="AlphaFoldDB" id="A0A0G3BLG0"/>
<organism evidence="2 3">
    <name type="scientific">Caldimonas brevitalea</name>
    <dbReference type="NCBI Taxonomy" id="413882"/>
    <lineage>
        <taxon>Bacteria</taxon>
        <taxon>Pseudomonadati</taxon>
        <taxon>Pseudomonadota</taxon>
        <taxon>Betaproteobacteria</taxon>
        <taxon>Burkholderiales</taxon>
        <taxon>Sphaerotilaceae</taxon>
        <taxon>Caldimonas</taxon>
    </lineage>
</organism>
<sequence>MGDIDYTVRRTWAERLFSLPWRPWVSTKQVRDTAAERDRRWRELLKNSRLGLVDAAPAPAKRSRSGRESAAPAATNSRESTITGLEVDYLTIAAIEACFHRPSEERPAFESGGGGSYAGGGASGSWSDDSPSCPASNYSSTSSTPECSSSSDSGSSSWSD</sequence>
<dbReference type="STRING" id="413882.AAW51_2107"/>
<proteinExistence type="predicted"/>
<feature type="compositionally biased region" description="Gly residues" evidence="1">
    <location>
        <begin position="111"/>
        <end position="123"/>
    </location>
</feature>
<dbReference type="Proteomes" id="UP000035352">
    <property type="component" value="Chromosome"/>
</dbReference>
<feature type="region of interest" description="Disordered" evidence="1">
    <location>
        <begin position="55"/>
        <end position="80"/>
    </location>
</feature>
<gene>
    <name evidence="2" type="ORF">AAW51_2107</name>
</gene>
<evidence type="ECO:0000256" key="1">
    <source>
        <dbReference type="SAM" id="MobiDB-lite"/>
    </source>
</evidence>